<dbReference type="AlphaFoldDB" id="A0A0G4HV87"/>
<feature type="region of interest" description="Disordered" evidence="1">
    <location>
        <begin position="1"/>
        <end position="23"/>
    </location>
</feature>
<name>A0A0G4HV87_9ALVE</name>
<accession>A0A0G4HV87</accession>
<proteinExistence type="predicted"/>
<gene>
    <name evidence="2" type="ORF">Cvel_8811</name>
</gene>
<dbReference type="EMBL" id="CDMZ01004013">
    <property type="protein sequence ID" value="CEM48382.1"/>
    <property type="molecule type" value="Genomic_DNA"/>
</dbReference>
<evidence type="ECO:0000256" key="1">
    <source>
        <dbReference type="SAM" id="MobiDB-lite"/>
    </source>
</evidence>
<dbReference type="VEuPathDB" id="CryptoDB:Cvel_8811"/>
<evidence type="ECO:0000313" key="2">
    <source>
        <dbReference type="EMBL" id="CEM48382.1"/>
    </source>
</evidence>
<dbReference type="InterPro" id="IPR036770">
    <property type="entry name" value="Ankyrin_rpt-contain_sf"/>
</dbReference>
<reference evidence="2" key="1">
    <citation type="submission" date="2014-11" db="EMBL/GenBank/DDBJ databases">
        <authorList>
            <person name="Otto D Thomas"/>
            <person name="Naeem Raeece"/>
        </authorList>
    </citation>
    <scope>NUCLEOTIDE SEQUENCE</scope>
</reference>
<protein>
    <submittedName>
        <fullName evidence="2">Uncharacterized protein</fullName>
    </submittedName>
</protein>
<dbReference type="Gene3D" id="1.25.40.20">
    <property type="entry name" value="Ankyrin repeat-containing domain"/>
    <property type="match status" value="1"/>
</dbReference>
<sequence length="291" mass="30673">MGCGASAPSSGTPAMAPGGQDFNATAVSDLPKMAAGATAQMQMPSVAPTSGGGGAGGDALLKDFFGGEVKSSWVFDSSELVSFLAHFWDDRPELTDDECPRGNFSSIEDMRAQIRAFVDGLMERAEKPIEAGDLTSAVHLLICNGCYTAARHLVEQHGVDIGPKEGCDEDTGIDNALHAAVKNMWEGGLSIQWLHEELGIPFTAKGFSEMGVLAYAISCCSGSDKFLLRKYPEIAAIRIGAEGDSALHELARMGELGNLTDEVKELLKKKGLTEETLNGEGKKPADVAFGS</sequence>
<organism evidence="2">
    <name type="scientific">Chromera velia CCMP2878</name>
    <dbReference type="NCBI Taxonomy" id="1169474"/>
    <lineage>
        <taxon>Eukaryota</taxon>
        <taxon>Sar</taxon>
        <taxon>Alveolata</taxon>
        <taxon>Colpodellida</taxon>
        <taxon>Chromeraceae</taxon>
        <taxon>Chromera</taxon>
    </lineage>
</organism>